<proteinExistence type="predicted"/>
<evidence type="ECO:0000313" key="1">
    <source>
        <dbReference type="EMBL" id="EXX57520.1"/>
    </source>
</evidence>
<reference evidence="1 2" key="1">
    <citation type="submission" date="2014-02" db="EMBL/GenBank/DDBJ databases">
        <title>Single nucleus genome sequencing reveals high similarity among nuclei of an endomycorrhizal fungus.</title>
        <authorList>
            <person name="Lin K."/>
            <person name="Geurts R."/>
            <person name="Zhang Z."/>
            <person name="Limpens E."/>
            <person name="Saunders D.G."/>
            <person name="Mu D."/>
            <person name="Pang E."/>
            <person name="Cao H."/>
            <person name="Cha H."/>
            <person name="Lin T."/>
            <person name="Zhou Q."/>
            <person name="Shang Y."/>
            <person name="Li Y."/>
            <person name="Ivanov S."/>
            <person name="Sharma T."/>
            <person name="Velzen R.V."/>
            <person name="Ruijter N.D."/>
            <person name="Aanen D.K."/>
            <person name="Win J."/>
            <person name="Kamoun S."/>
            <person name="Bisseling T."/>
            <person name="Huang S."/>
        </authorList>
    </citation>
    <scope>NUCLEOTIDE SEQUENCE [LARGE SCALE GENOMIC DNA]</scope>
    <source>
        <strain evidence="2">DAOM197198w</strain>
    </source>
</reference>
<evidence type="ECO:0000313" key="2">
    <source>
        <dbReference type="Proteomes" id="UP000022910"/>
    </source>
</evidence>
<gene>
    <name evidence="1" type="ORF">RirG_206400</name>
</gene>
<accession>A0A015ITB6</accession>
<evidence type="ECO:0008006" key="3">
    <source>
        <dbReference type="Google" id="ProtNLM"/>
    </source>
</evidence>
<sequence>MVNRLWCETVVPVLWRNPWSYSSINYSNRSCLFSIIIYYLFDDIKELQGIKSFLSMRPLLFDYLSFCRSINVCTINEIICTGTSLSNNRLIIQQKFYGLLMRKCPELKYFDMRSISNSFPEDKTRLETICELNCDTSIDSIYFDELSRFCQHIQRFIIVNNRNPLRGIIKLIEVQKNLKYFEWENDRSGEGPYELVFRALEKKANNLNYLKLFIGCVKDFEYTLLQKILPKFHKLKTLVIDVIGNDKSRFPIVPHHLENLSIQRNSLNVLSSIIENSGGHLKKIAFRPYVLCKSDDNFNNFIRKVYENCPSIEYLTISFSPLEENFTEFEKLLKICKNLKSLLLDINQPTCGKNWKYGGKLLRLLIKSAPTNLKEIRIHNGYSFSFNSLKKFLGKWKDRPALSILIFDLAEYLYGGVLYKSNQ</sequence>
<name>A0A015ITB6_RHIIW</name>
<dbReference type="OrthoDB" id="10291067at2759"/>
<comment type="caution">
    <text evidence="1">The sequence shown here is derived from an EMBL/GenBank/DDBJ whole genome shotgun (WGS) entry which is preliminary data.</text>
</comment>
<dbReference type="AlphaFoldDB" id="A0A015ITB6"/>
<dbReference type="HOGENOM" id="CLU_028913_8_1_1"/>
<dbReference type="InterPro" id="IPR032675">
    <property type="entry name" value="LRR_dom_sf"/>
</dbReference>
<dbReference type="Proteomes" id="UP000022910">
    <property type="component" value="Unassembled WGS sequence"/>
</dbReference>
<protein>
    <recommendedName>
        <fullName evidence="3">F-box domain-containing protein</fullName>
    </recommendedName>
</protein>
<dbReference type="SUPFAM" id="SSF52047">
    <property type="entry name" value="RNI-like"/>
    <property type="match status" value="1"/>
</dbReference>
<keyword evidence="2" id="KW-1185">Reference proteome</keyword>
<dbReference type="EMBL" id="JEMT01027345">
    <property type="protein sequence ID" value="EXX57520.1"/>
    <property type="molecule type" value="Genomic_DNA"/>
</dbReference>
<organism evidence="1 2">
    <name type="scientific">Rhizophagus irregularis (strain DAOM 197198w)</name>
    <name type="common">Glomus intraradices</name>
    <dbReference type="NCBI Taxonomy" id="1432141"/>
    <lineage>
        <taxon>Eukaryota</taxon>
        <taxon>Fungi</taxon>
        <taxon>Fungi incertae sedis</taxon>
        <taxon>Mucoromycota</taxon>
        <taxon>Glomeromycotina</taxon>
        <taxon>Glomeromycetes</taxon>
        <taxon>Glomerales</taxon>
        <taxon>Glomeraceae</taxon>
        <taxon>Rhizophagus</taxon>
    </lineage>
</organism>
<dbReference type="Gene3D" id="3.80.10.10">
    <property type="entry name" value="Ribonuclease Inhibitor"/>
    <property type="match status" value="1"/>
</dbReference>